<dbReference type="Proteomes" id="UP001550850">
    <property type="component" value="Unassembled WGS sequence"/>
</dbReference>
<evidence type="ECO:0008006" key="3">
    <source>
        <dbReference type="Google" id="ProtNLM"/>
    </source>
</evidence>
<proteinExistence type="predicted"/>
<sequence length="147" mass="16139">MGLQERDAGAVGVTTRIGQAVLLHHGGDREEARGRFLGLWQEIGADGDAFHRCALAHYLADTQDDPADELAWDLRALSAAEELMEAVRSLYPSLHLNVAADYAKLGCPEAARSHLRRARRAAQDLPGDGYGTRVREEIRRLEVGLEP</sequence>
<evidence type="ECO:0000313" key="2">
    <source>
        <dbReference type="Proteomes" id="UP001550850"/>
    </source>
</evidence>
<keyword evidence="2" id="KW-1185">Reference proteome</keyword>
<gene>
    <name evidence="1" type="ORF">AB0E65_19170</name>
</gene>
<comment type="caution">
    <text evidence="1">The sequence shown here is derived from an EMBL/GenBank/DDBJ whole genome shotgun (WGS) entry which is preliminary data.</text>
</comment>
<organism evidence="1 2">
    <name type="scientific">Streptomyces fragilis</name>
    <dbReference type="NCBI Taxonomy" id="67301"/>
    <lineage>
        <taxon>Bacteria</taxon>
        <taxon>Bacillati</taxon>
        <taxon>Actinomycetota</taxon>
        <taxon>Actinomycetes</taxon>
        <taxon>Kitasatosporales</taxon>
        <taxon>Streptomycetaceae</taxon>
        <taxon>Streptomyces</taxon>
    </lineage>
</organism>
<dbReference type="EMBL" id="JBEZUR010000030">
    <property type="protein sequence ID" value="MEU3556309.1"/>
    <property type="molecule type" value="Genomic_DNA"/>
</dbReference>
<protein>
    <recommendedName>
        <fullName evidence="3">Tetratricopeptide repeat protein</fullName>
    </recommendedName>
</protein>
<reference evidence="1 2" key="1">
    <citation type="submission" date="2024-06" db="EMBL/GenBank/DDBJ databases">
        <title>The Natural Products Discovery Center: Release of the First 8490 Sequenced Strains for Exploring Actinobacteria Biosynthetic Diversity.</title>
        <authorList>
            <person name="Kalkreuter E."/>
            <person name="Kautsar S.A."/>
            <person name="Yang D."/>
            <person name="Bader C.D."/>
            <person name="Teijaro C.N."/>
            <person name="Fluegel L."/>
            <person name="Davis C.M."/>
            <person name="Simpson J.R."/>
            <person name="Lauterbach L."/>
            <person name="Steele A.D."/>
            <person name="Gui C."/>
            <person name="Meng S."/>
            <person name="Li G."/>
            <person name="Viehrig K."/>
            <person name="Ye F."/>
            <person name="Su P."/>
            <person name="Kiefer A.F."/>
            <person name="Nichols A."/>
            <person name="Cepeda A.J."/>
            <person name="Yan W."/>
            <person name="Fan B."/>
            <person name="Jiang Y."/>
            <person name="Adhikari A."/>
            <person name="Zheng C.-J."/>
            <person name="Schuster L."/>
            <person name="Cowan T.M."/>
            <person name="Smanski M.J."/>
            <person name="Chevrette M.G."/>
            <person name="De Carvalho L.P.S."/>
            <person name="Shen B."/>
        </authorList>
    </citation>
    <scope>NUCLEOTIDE SEQUENCE [LARGE SCALE GENOMIC DNA]</scope>
    <source>
        <strain evidence="1 2">NPDC038104</strain>
    </source>
</reference>
<accession>A0ABV2YKR0</accession>
<name>A0ABV2YKR0_9ACTN</name>
<evidence type="ECO:0000313" key="1">
    <source>
        <dbReference type="EMBL" id="MEU3556309.1"/>
    </source>
</evidence>
<dbReference type="RefSeq" id="WP_108956860.1">
    <property type="nucleotide sequence ID" value="NZ_BEVZ01000009.1"/>
</dbReference>